<evidence type="ECO:0000313" key="1">
    <source>
        <dbReference type="EMBL" id="EAN6191893.1"/>
    </source>
</evidence>
<proteinExistence type="predicted"/>
<name>A0A5T3N1H7_SALER</name>
<sequence>MAYWLSHQIADKVIGTKWNVFDIPNGYVPSRAGNVIARSTAWGNRWVDLHVLSGGMIVARKQHGDNWGATVNAFVPAGEALTVGVSGDGGLEWFKFMEF</sequence>
<comment type="caution">
    <text evidence="1">The sequence shown here is derived from an EMBL/GenBank/DDBJ whole genome shotgun (WGS) entry which is preliminary data.</text>
</comment>
<organism evidence="1">
    <name type="scientific">Salmonella enterica</name>
    <name type="common">Salmonella choleraesuis</name>
    <dbReference type="NCBI Taxonomy" id="28901"/>
    <lineage>
        <taxon>Bacteria</taxon>
        <taxon>Pseudomonadati</taxon>
        <taxon>Pseudomonadota</taxon>
        <taxon>Gammaproteobacteria</taxon>
        <taxon>Enterobacterales</taxon>
        <taxon>Enterobacteriaceae</taxon>
        <taxon>Salmonella</taxon>
    </lineage>
</organism>
<dbReference type="AlphaFoldDB" id="A0A5T3N1H7"/>
<reference evidence="1" key="1">
    <citation type="submission" date="2018-12" db="EMBL/GenBank/DDBJ databases">
        <authorList>
            <consortium name="PulseNet: The National Subtyping Network for Foodborne Disease Surveillance"/>
            <person name="Tarr C.L."/>
            <person name="Trees E."/>
            <person name="Katz L.S."/>
            <person name="Carleton-Romer H.A."/>
            <person name="Stroika S."/>
            <person name="Kucerova Z."/>
            <person name="Roache K.F."/>
            <person name="Sabol A.L."/>
            <person name="Besser J."/>
            <person name="Gerner-Smidt P."/>
        </authorList>
    </citation>
    <scope>NUCLEOTIDE SEQUENCE</scope>
    <source>
        <strain evidence="1">PNUSAS060203</strain>
    </source>
</reference>
<dbReference type="EMBL" id="AACYSG010000008">
    <property type="protein sequence ID" value="EAN6191893.1"/>
    <property type="molecule type" value="Genomic_DNA"/>
</dbReference>
<protein>
    <submittedName>
        <fullName evidence="1">Uncharacterized protein</fullName>
    </submittedName>
</protein>
<gene>
    <name evidence="1" type="ORF">EJS11_10735</name>
</gene>
<accession>A0A5T3N1H7</accession>